<dbReference type="eggNOG" id="COG0515">
    <property type="taxonomic scope" value="Bacteria"/>
</dbReference>
<dbReference type="PROSITE" id="PS50011">
    <property type="entry name" value="PROTEIN_KINASE_DOM"/>
    <property type="match status" value="1"/>
</dbReference>
<feature type="domain" description="Protein kinase" evidence="7">
    <location>
        <begin position="18"/>
        <end position="270"/>
    </location>
</feature>
<organism evidence="8 9">
    <name type="scientific">Streptomyces collinus (strain DSM 40733 / Tue 365)</name>
    <dbReference type="NCBI Taxonomy" id="1214242"/>
    <lineage>
        <taxon>Bacteria</taxon>
        <taxon>Bacillati</taxon>
        <taxon>Actinomycetota</taxon>
        <taxon>Actinomycetes</taxon>
        <taxon>Kitasatosporales</taxon>
        <taxon>Streptomycetaceae</taxon>
        <taxon>Streptomyces</taxon>
    </lineage>
</organism>
<dbReference type="EC" id="2.7.11.1" evidence="1"/>
<dbReference type="InterPro" id="IPR050660">
    <property type="entry name" value="NEK_Ser/Thr_kinase"/>
</dbReference>
<proteinExistence type="predicted"/>
<keyword evidence="2" id="KW-0808">Transferase</keyword>
<feature type="compositionally biased region" description="Low complexity" evidence="6">
    <location>
        <begin position="442"/>
        <end position="490"/>
    </location>
</feature>
<dbReference type="Proteomes" id="UP000015423">
    <property type="component" value="Chromosome"/>
</dbReference>
<keyword evidence="4 8" id="KW-0418">Kinase</keyword>
<dbReference type="GO" id="GO:0004674">
    <property type="term" value="F:protein serine/threonine kinase activity"/>
    <property type="evidence" value="ECO:0007669"/>
    <property type="project" value="UniProtKB-KW"/>
</dbReference>
<dbReference type="SMART" id="SM00220">
    <property type="entry name" value="S_TKc"/>
    <property type="match status" value="1"/>
</dbReference>
<evidence type="ECO:0000313" key="8">
    <source>
        <dbReference type="EMBL" id="AGS67699.1"/>
    </source>
</evidence>
<dbReference type="Gene3D" id="3.40.1000.10">
    <property type="entry name" value="Mog1/PsbP, alpha/beta/alpha sandwich"/>
    <property type="match status" value="1"/>
</dbReference>
<sequence>MTMVEPHVHTSGPVAGRYRLVEVVARETNRLWWHAEDVTAHRSLLASQVALPADCDADTLRRATARVVRTSEIMRLLCPGRVAAVVDAVVEGGDLWTVAERIDGTPLSELLDRTGPFGPARAARIGLDVLDVLQAAHDEGITHGELSPGQIFVPDSGPAVVAGFGLAGTTLVPRLTAPSYASPEQARDERIGPAADLWALGAVLYTSVEGRPPFRDRGRPDATLRAVDRLPLRAPLRTGELTQAVQGLLRKNSRERLTRPVVRAALTRALDDDTAPDPAPCPSPAPAPPPAPRPGDETASGSGAAAEPWSDDAPAPGPDTAGTPGPGDASAAWPGDAHAPRTDGARPGSASAPWSDDAPAPWPGDASAAWPGDARAPRTEAAPGDGTSGSDGGHTAPRWRGAARGRLLTAVGTTLAVVTVAAAVLAATHHLPGLSGAGAAGRPGAASAPPAEGTAGRTPGRSTGPAPTTAGPAPTTAGPGPSATPGGSAAVPDGYRRYTAPEGFSVALPDGWKRLSTVRASRLVYRVTFGTGDGSPALAVTHSDRVGPDPAAVWRDDVEPQLRQLPGYQRVAGAVPTTYQGHRAADLEWLSGTGDARAHTFGRGFLLGGGQGFSLRFTTPAAAWNTAANRLALRTFLGTFRPSGG</sequence>
<reference evidence="8 9" key="2">
    <citation type="journal article" date="2013" name="J. Biotechnol.">
        <title>Complete genome sequence of the kirromycin producer Streptomyces collinus Tu 365 consisting of a linear chromosome and two linear plasmids.</title>
        <authorList>
            <person name="Ruckert C."/>
            <person name="Szczepanowski R."/>
            <person name="Albersmeier A."/>
            <person name="Goesmann A."/>
            <person name="Iftime D."/>
            <person name="Musiol E.M."/>
            <person name="Blin K."/>
            <person name="Wohlleben W."/>
            <person name="Puhler A."/>
            <person name="Kalinowski J."/>
            <person name="Weber T."/>
        </authorList>
    </citation>
    <scope>NUCLEOTIDE SEQUENCE [LARGE SCALE GENOMIC DNA]</scope>
    <source>
        <strain evidence="9">DSM 40733 / Tue 365</strain>
    </source>
</reference>
<dbReference type="EMBL" id="CP006259">
    <property type="protein sequence ID" value="AGS67699.1"/>
    <property type="molecule type" value="Genomic_DNA"/>
</dbReference>
<feature type="region of interest" description="Disordered" evidence="6">
    <location>
        <begin position="438"/>
        <end position="494"/>
    </location>
</feature>
<feature type="compositionally biased region" description="Low complexity" evidence="6">
    <location>
        <begin position="311"/>
        <end position="329"/>
    </location>
</feature>
<accession>S5UXD2</accession>
<dbReference type="HOGENOM" id="CLU_000288_63_44_11"/>
<reference evidence="9" key="1">
    <citation type="submission" date="2012-10" db="EMBL/GenBank/DDBJ databases">
        <title>The complete genome sequence of Streptomyces collinus Tu 365.</title>
        <authorList>
            <person name="Ruckert C."/>
            <person name="Szczepanowski R."/>
            <person name="Goesmann A."/>
            <person name="Pross E.K."/>
            <person name="Musiol E.M."/>
            <person name="Blin K."/>
            <person name="Wohlleben W."/>
            <person name="Puhler A."/>
            <person name="Weber T."/>
            <person name="Kalinowski J."/>
        </authorList>
    </citation>
    <scope>NUCLEOTIDE SEQUENCE [LARGE SCALE GENOMIC DNA]</scope>
    <source>
        <strain evidence="9">DSM 40733 / Tue 365</strain>
    </source>
</reference>
<evidence type="ECO:0000313" key="9">
    <source>
        <dbReference type="Proteomes" id="UP000015423"/>
    </source>
</evidence>
<evidence type="ECO:0000256" key="1">
    <source>
        <dbReference type="ARBA" id="ARBA00012513"/>
    </source>
</evidence>
<dbReference type="SUPFAM" id="SSF56112">
    <property type="entry name" value="Protein kinase-like (PK-like)"/>
    <property type="match status" value="1"/>
</dbReference>
<dbReference type="STRING" id="1214242.B446_04355"/>
<dbReference type="PANTHER" id="PTHR43671">
    <property type="entry name" value="SERINE/THREONINE-PROTEIN KINASE NEK"/>
    <property type="match status" value="1"/>
</dbReference>
<feature type="region of interest" description="Disordered" evidence="6">
    <location>
        <begin position="268"/>
        <end position="399"/>
    </location>
</feature>
<gene>
    <name evidence="8" type="ORF">B446_04355</name>
</gene>
<feature type="compositionally biased region" description="Low complexity" evidence="6">
    <location>
        <begin position="347"/>
        <end position="372"/>
    </location>
</feature>
<protein>
    <recommendedName>
        <fullName evidence="1">non-specific serine/threonine protein kinase</fullName>
        <ecNumber evidence="1">2.7.11.1</ecNumber>
    </recommendedName>
</protein>
<evidence type="ECO:0000256" key="4">
    <source>
        <dbReference type="ARBA" id="ARBA00022777"/>
    </source>
</evidence>
<feature type="compositionally biased region" description="Pro residues" evidence="6">
    <location>
        <begin position="277"/>
        <end position="293"/>
    </location>
</feature>
<evidence type="ECO:0000259" key="7">
    <source>
        <dbReference type="PROSITE" id="PS50011"/>
    </source>
</evidence>
<evidence type="ECO:0000256" key="6">
    <source>
        <dbReference type="SAM" id="MobiDB-lite"/>
    </source>
</evidence>
<keyword evidence="8" id="KW-0723">Serine/threonine-protein kinase</keyword>
<dbReference type="GO" id="GO:0005524">
    <property type="term" value="F:ATP binding"/>
    <property type="evidence" value="ECO:0007669"/>
    <property type="project" value="UniProtKB-KW"/>
</dbReference>
<evidence type="ECO:0000256" key="5">
    <source>
        <dbReference type="ARBA" id="ARBA00022840"/>
    </source>
</evidence>
<evidence type="ECO:0000256" key="3">
    <source>
        <dbReference type="ARBA" id="ARBA00022741"/>
    </source>
</evidence>
<dbReference type="PATRIC" id="fig|1214242.5.peg.908"/>
<evidence type="ECO:0000256" key="2">
    <source>
        <dbReference type="ARBA" id="ARBA00022679"/>
    </source>
</evidence>
<keyword evidence="3" id="KW-0547">Nucleotide-binding</keyword>
<dbReference type="AlphaFoldDB" id="S5UXD2"/>
<name>S5UXD2_STRC3</name>
<dbReference type="InterPro" id="IPR011009">
    <property type="entry name" value="Kinase-like_dom_sf"/>
</dbReference>
<dbReference type="Pfam" id="PF00069">
    <property type="entry name" value="Pkinase"/>
    <property type="match status" value="1"/>
</dbReference>
<keyword evidence="5" id="KW-0067">ATP-binding</keyword>
<dbReference type="PANTHER" id="PTHR43671:SF13">
    <property type="entry name" value="SERINE_THREONINE-PROTEIN KINASE NEK2"/>
    <property type="match status" value="1"/>
</dbReference>
<dbReference type="Gene3D" id="1.10.510.10">
    <property type="entry name" value="Transferase(Phosphotransferase) domain 1"/>
    <property type="match status" value="1"/>
</dbReference>
<keyword evidence="9" id="KW-1185">Reference proteome</keyword>
<dbReference type="KEGG" id="sci:B446_04355"/>
<dbReference type="InterPro" id="IPR000719">
    <property type="entry name" value="Prot_kinase_dom"/>
</dbReference>